<dbReference type="PANTHER" id="PTHR42756">
    <property type="entry name" value="TRANSCRIPTIONAL REGULATOR, MARR"/>
    <property type="match status" value="1"/>
</dbReference>
<organism evidence="5 6">
    <name type="scientific">Secundilactobacillus hailunensis</name>
    <dbReference type="NCBI Taxonomy" id="2559923"/>
    <lineage>
        <taxon>Bacteria</taxon>
        <taxon>Bacillati</taxon>
        <taxon>Bacillota</taxon>
        <taxon>Bacilli</taxon>
        <taxon>Lactobacillales</taxon>
        <taxon>Lactobacillaceae</taxon>
        <taxon>Secundilactobacillus</taxon>
    </lineage>
</organism>
<dbReference type="Proteomes" id="UP001596190">
    <property type="component" value="Unassembled WGS sequence"/>
</dbReference>
<dbReference type="PROSITE" id="PS50995">
    <property type="entry name" value="HTH_MARR_2"/>
    <property type="match status" value="1"/>
</dbReference>
<evidence type="ECO:0000256" key="3">
    <source>
        <dbReference type="ARBA" id="ARBA00023163"/>
    </source>
</evidence>
<dbReference type="RefSeq" id="WP_137630830.1">
    <property type="nucleotide sequence ID" value="NZ_BJDO01000015.1"/>
</dbReference>
<keyword evidence="3" id="KW-0804">Transcription</keyword>
<reference evidence="6" key="1">
    <citation type="journal article" date="2019" name="Int. J. Syst. Evol. Microbiol.">
        <title>The Global Catalogue of Microorganisms (GCM) 10K type strain sequencing project: providing services to taxonomists for standard genome sequencing and annotation.</title>
        <authorList>
            <consortium name="The Broad Institute Genomics Platform"/>
            <consortium name="The Broad Institute Genome Sequencing Center for Infectious Disease"/>
            <person name="Wu L."/>
            <person name="Ma J."/>
        </authorList>
    </citation>
    <scope>NUCLEOTIDE SEQUENCE [LARGE SCALE GENOMIC DNA]</scope>
    <source>
        <strain evidence="6">CCM 8950</strain>
    </source>
</reference>
<evidence type="ECO:0000256" key="1">
    <source>
        <dbReference type="ARBA" id="ARBA00023015"/>
    </source>
</evidence>
<dbReference type="Gene3D" id="1.10.10.10">
    <property type="entry name" value="Winged helix-like DNA-binding domain superfamily/Winged helix DNA-binding domain"/>
    <property type="match status" value="1"/>
</dbReference>
<dbReference type="Pfam" id="PF12802">
    <property type="entry name" value="MarR_2"/>
    <property type="match status" value="1"/>
</dbReference>
<accession>A0ABW1T9P4</accession>
<dbReference type="InterPro" id="IPR000835">
    <property type="entry name" value="HTH_MarR-typ"/>
</dbReference>
<dbReference type="InterPro" id="IPR036390">
    <property type="entry name" value="WH_DNA-bd_sf"/>
</dbReference>
<evidence type="ECO:0000313" key="5">
    <source>
        <dbReference type="EMBL" id="MFC6254183.1"/>
    </source>
</evidence>
<proteinExistence type="predicted"/>
<feature type="domain" description="HTH marR-type" evidence="4">
    <location>
        <begin position="12"/>
        <end position="164"/>
    </location>
</feature>
<evidence type="ECO:0000313" key="6">
    <source>
        <dbReference type="Proteomes" id="UP001596190"/>
    </source>
</evidence>
<sequence>MEKGNFNDRPDAARLALSIGEVHSDIDVDTVLQFLNFQWSYREMQRQYDAVLTKYQLTESRFVILMFLYEAPNQQLLPLQLADKLGTTRATVSKLLRGLVTQGRVKKQASPTDKRATLISLTTEGERVLLSFLPHNFDAVQTLFGHLTSAELTTFSQLLAKINQGTQTLKNEMEN</sequence>
<dbReference type="SMART" id="SM00347">
    <property type="entry name" value="HTH_MARR"/>
    <property type="match status" value="1"/>
</dbReference>
<dbReference type="PRINTS" id="PR00598">
    <property type="entry name" value="HTHMARR"/>
</dbReference>
<keyword evidence="2" id="KW-0238">DNA-binding</keyword>
<gene>
    <name evidence="5" type="ORF">ACFP1H_06240</name>
</gene>
<keyword evidence="6" id="KW-1185">Reference proteome</keyword>
<dbReference type="InterPro" id="IPR036388">
    <property type="entry name" value="WH-like_DNA-bd_sf"/>
</dbReference>
<keyword evidence="1" id="KW-0805">Transcription regulation</keyword>
<evidence type="ECO:0000259" key="4">
    <source>
        <dbReference type="PROSITE" id="PS50995"/>
    </source>
</evidence>
<dbReference type="EMBL" id="JBHSSA010000049">
    <property type="protein sequence ID" value="MFC6254183.1"/>
    <property type="molecule type" value="Genomic_DNA"/>
</dbReference>
<dbReference type="SUPFAM" id="SSF46785">
    <property type="entry name" value="Winged helix' DNA-binding domain"/>
    <property type="match status" value="1"/>
</dbReference>
<dbReference type="PANTHER" id="PTHR42756:SF1">
    <property type="entry name" value="TRANSCRIPTIONAL REPRESSOR OF EMRAB OPERON"/>
    <property type="match status" value="1"/>
</dbReference>
<protein>
    <submittedName>
        <fullName evidence="5">MarR family winged helix-turn-helix transcriptional regulator</fullName>
    </submittedName>
</protein>
<evidence type="ECO:0000256" key="2">
    <source>
        <dbReference type="ARBA" id="ARBA00023125"/>
    </source>
</evidence>
<name>A0ABW1T9P4_9LACO</name>
<comment type="caution">
    <text evidence="5">The sequence shown here is derived from an EMBL/GenBank/DDBJ whole genome shotgun (WGS) entry which is preliminary data.</text>
</comment>